<gene>
    <name evidence="2" type="ORF">DSM107014_05805</name>
</gene>
<evidence type="ECO:0000256" key="1">
    <source>
        <dbReference type="SAM" id="Phobius"/>
    </source>
</evidence>
<dbReference type="Proteomes" id="UP000767446">
    <property type="component" value="Unassembled WGS sequence"/>
</dbReference>
<evidence type="ECO:0000313" key="3">
    <source>
        <dbReference type="Proteomes" id="UP000767446"/>
    </source>
</evidence>
<feature type="transmembrane region" description="Helical" evidence="1">
    <location>
        <begin position="141"/>
        <end position="167"/>
    </location>
</feature>
<dbReference type="Pfam" id="PF03929">
    <property type="entry name" value="PepSY_TM"/>
    <property type="match status" value="1"/>
</dbReference>
<keyword evidence="1" id="KW-1133">Transmembrane helix</keyword>
<dbReference type="PANTHER" id="PTHR34219:SF3">
    <property type="entry name" value="BLL7967 PROTEIN"/>
    <property type="match status" value="1"/>
</dbReference>
<dbReference type="PANTHER" id="PTHR34219">
    <property type="entry name" value="IRON-REGULATED INNER MEMBRANE PROTEIN-RELATED"/>
    <property type="match status" value="1"/>
</dbReference>
<comment type="caution">
    <text evidence="2">The sequence shown here is derived from an EMBL/GenBank/DDBJ whole genome shotgun (WGS) entry which is preliminary data.</text>
</comment>
<protein>
    <submittedName>
        <fullName evidence="2">PepSY domain-containing protein</fullName>
    </submittedName>
</protein>
<dbReference type="AlphaFoldDB" id="A0A941JUR9"/>
<accession>A0A941JUR9</accession>
<reference evidence="2" key="1">
    <citation type="submission" date="2021-02" db="EMBL/GenBank/DDBJ databases">
        <title>Metagenome analyses of Stigonema ocellatum DSM 106950, Chlorogloea purpurea SAG 13.99 and Gomphosphaeria aponina DSM 107014.</title>
        <authorList>
            <person name="Marter P."/>
            <person name="Huang S."/>
        </authorList>
    </citation>
    <scope>NUCLEOTIDE SEQUENCE</scope>
    <source>
        <strain evidence="2">JP213</strain>
    </source>
</reference>
<keyword evidence="1" id="KW-0472">Membrane</keyword>
<dbReference type="InterPro" id="IPR005625">
    <property type="entry name" value="PepSY-ass_TM"/>
</dbReference>
<name>A0A941JUR9_9CHRO</name>
<organism evidence="2 3">
    <name type="scientific">Gomphosphaeria aponina SAG 52.96 = DSM 107014</name>
    <dbReference type="NCBI Taxonomy" id="1521640"/>
    <lineage>
        <taxon>Bacteria</taxon>
        <taxon>Bacillati</taxon>
        <taxon>Cyanobacteriota</taxon>
        <taxon>Cyanophyceae</taxon>
        <taxon>Oscillatoriophycideae</taxon>
        <taxon>Chroococcales</taxon>
        <taxon>Gomphosphaeriaceae</taxon>
        <taxon>Gomphosphaeria</taxon>
    </lineage>
</organism>
<feature type="transmembrane region" description="Helical" evidence="1">
    <location>
        <begin position="335"/>
        <end position="357"/>
    </location>
</feature>
<feature type="transmembrane region" description="Helical" evidence="1">
    <location>
        <begin position="12"/>
        <end position="38"/>
    </location>
</feature>
<evidence type="ECO:0000313" key="2">
    <source>
        <dbReference type="EMBL" id="MBR8827410.1"/>
    </source>
</evidence>
<proteinExistence type="predicted"/>
<dbReference type="EMBL" id="JADQBC010000029">
    <property type="protein sequence ID" value="MBR8827410.1"/>
    <property type="molecule type" value="Genomic_DNA"/>
</dbReference>
<sequence length="375" mass="42082">MKTKQIRNWAFILHRYLGLVIGIITVIIGLTGSILVFYPEMDEFLITQKFGKITPQGEQVSVTIIAEKIKDTYGSSLLLESLNFPAKPDKPMQAWLASSDGKWTEAYINQYTGKILGDRQWETSLFGFIYQIHYQLLAGDIGVIIAGIVAFFLFILSLTGIMLWPGWRKLIAGFKIKFKAHPKRTNFDLHKVIGIVTAIFLGMIGLTGFCWNFYAQTEPLIYAATLTPKPTPPVSQPLPDKSSLSIEEILKKSDAALPDAETVGLSFPQSPEGVFRVRKRFQEEPIKGRSAVYLDQFTGKVLQVDNALQPSRAQAVLNSFGPLHFGTFGGLPTRIFYVFVGLAPAILFVTGLIMWWYRPKRNKNKSISVRELSKL</sequence>
<keyword evidence="1" id="KW-0812">Transmembrane</keyword>
<feature type="transmembrane region" description="Helical" evidence="1">
    <location>
        <begin position="192"/>
        <end position="214"/>
    </location>
</feature>